<dbReference type="SUPFAM" id="SSF53335">
    <property type="entry name" value="S-adenosyl-L-methionine-dependent methyltransferases"/>
    <property type="match status" value="1"/>
</dbReference>
<dbReference type="NCBIfam" id="TIGR00479">
    <property type="entry name" value="rumA"/>
    <property type="match status" value="1"/>
</dbReference>
<accession>W7UJ25</accession>
<feature type="binding site" evidence="4">
    <location>
        <position position="380"/>
    </location>
    <ligand>
        <name>S-adenosyl-L-methionine</name>
        <dbReference type="ChEBI" id="CHEBI:59789"/>
    </ligand>
</feature>
<dbReference type="GO" id="GO:0070041">
    <property type="term" value="F:rRNA (uridine-C5-)-methyltransferase activity"/>
    <property type="evidence" value="ECO:0007669"/>
    <property type="project" value="TreeGrafter"/>
</dbReference>
<evidence type="ECO:0000259" key="5">
    <source>
        <dbReference type="PROSITE" id="PS50926"/>
    </source>
</evidence>
<keyword evidence="2 4" id="KW-0808">Transferase</keyword>
<dbReference type="Pfam" id="PF01938">
    <property type="entry name" value="TRAM"/>
    <property type="match status" value="1"/>
</dbReference>
<name>W7UJ25_RUMFL</name>
<dbReference type="Proteomes" id="UP000019365">
    <property type="component" value="Unassembled WGS sequence"/>
</dbReference>
<dbReference type="eggNOG" id="COG2265">
    <property type="taxonomic scope" value="Bacteria"/>
</dbReference>
<keyword evidence="1 4" id="KW-0489">Methyltransferase</keyword>
<organism evidence="6 7">
    <name type="scientific">Ruminococcus flavefaciens 007c</name>
    <dbReference type="NCBI Taxonomy" id="1341157"/>
    <lineage>
        <taxon>Bacteria</taxon>
        <taxon>Bacillati</taxon>
        <taxon>Bacillota</taxon>
        <taxon>Clostridia</taxon>
        <taxon>Eubacteriales</taxon>
        <taxon>Oscillospiraceae</taxon>
        <taxon>Ruminococcus</taxon>
    </lineage>
</organism>
<comment type="caution">
    <text evidence="6">The sequence shown here is derived from an EMBL/GenBank/DDBJ whole genome shotgun (WGS) entry which is preliminary data.</text>
</comment>
<dbReference type="FunFam" id="2.40.50.1070:FF:000003">
    <property type="entry name" value="23S rRNA (Uracil-5-)-methyltransferase RumA"/>
    <property type="match status" value="1"/>
</dbReference>
<feature type="domain" description="TRAM" evidence="5">
    <location>
        <begin position="1"/>
        <end position="59"/>
    </location>
</feature>
<dbReference type="Gene3D" id="2.40.50.140">
    <property type="entry name" value="Nucleic acid-binding proteins"/>
    <property type="match status" value="1"/>
</dbReference>
<dbReference type="Gene3D" id="2.40.50.1070">
    <property type="match status" value="1"/>
</dbReference>
<dbReference type="PROSITE" id="PS50926">
    <property type="entry name" value="TRAM"/>
    <property type="match status" value="1"/>
</dbReference>
<dbReference type="InterPro" id="IPR029063">
    <property type="entry name" value="SAM-dependent_MTases_sf"/>
</dbReference>
<feature type="binding site" evidence="4">
    <location>
        <position position="311"/>
    </location>
    <ligand>
        <name>S-adenosyl-L-methionine</name>
        <dbReference type="ChEBI" id="CHEBI:59789"/>
    </ligand>
</feature>
<dbReference type="Gene3D" id="3.40.50.150">
    <property type="entry name" value="Vaccinia Virus protein VP39"/>
    <property type="match status" value="1"/>
</dbReference>
<dbReference type="InterPro" id="IPR002792">
    <property type="entry name" value="TRAM_dom"/>
</dbReference>
<evidence type="ECO:0000256" key="2">
    <source>
        <dbReference type="ARBA" id="ARBA00022679"/>
    </source>
</evidence>
<dbReference type="CDD" id="cd02440">
    <property type="entry name" value="AdoMet_MTases"/>
    <property type="match status" value="1"/>
</dbReference>
<feature type="binding site" evidence="4">
    <location>
        <position position="332"/>
    </location>
    <ligand>
        <name>S-adenosyl-L-methionine</name>
        <dbReference type="ChEBI" id="CHEBI:59789"/>
    </ligand>
</feature>
<evidence type="ECO:0000256" key="3">
    <source>
        <dbReference type="ARBA" id="ARBA00022691"/>
    </source>
</evidence>
<dbReference type="GO" id="GO:0070475">
    <property type="term" value="P:rRNA base methylation"/>
    <property type="evidence" value="ECO:0007669"/>
    <property type="project" value="TreeGrafter"/>
</dbReference>
<keyword evidence="7" id="KW-1185">Reference proteome</keyword>
<evidence type="ECO:0000313" key="6">
    <source>
        <dbReference type="EMBL" id="EWM53793.1"/>
    </source>
</evidence>
<dbReference type="PROSITE" id="PS51687">
    <property type="entry name" value="SAM_MT_RNA_M5U"/>
    <property type="match status" value="1"/>
</dbReference>
<dbReference type="PANTHER" id="PTHR11061">
    <property type="entry name" value="RNA M5U METHYLTRANSFERASE"/>
    <property type="match status" value="1"/>
</dbReference>
<proteinExistence type="inferred from homology"/>
<dbReference type="PANTHER" id="PTHR11061:SF30">
    <property type="entry name" value="TRNA (URACIL(54)-C(5))-METHYLTRANSFERASE"/>
    <property type="match status" value="1"/>
</dbReference>
<dbReference type="FunFam" id="3.40.50.150:FF:000009">
    <property type="entry name" value="23S rRNA (Uracil(1939)-C(5))-methyltransferase RlmD"/>
    <property type="match status" value="1"/>
</dbReference>
<evidence type="ECO:0000313" key="7">
    <source>
        <dbReference type="Proteomes" id="UP000019365"/>
    </source>
</evidence>
<sequence>MPEKNQVYTAEITGLTSEGSGVCRIDGMAVFVPQTAVGDICGVKIVKVLKSYAFGKAEEILTPSPDRIEDNCPVYKKCGGCLLRHISYEAECRTKEGIVRDAFERIGGLFPEFDEFIGAESTERYRNKAQYPLAVRDGRAVCGFYAPRSHRVIPVEDCALQPEIFSDILQTVLDYINVKKLSVYSEETNTGIIRHIYLRRGAHSGQIMVCIVVRKDISRQLSALCRLLSEKYSDINSIIMNINPDNTNVILGDRCITLWGSDTISDTMCGNNVEISPLSFYQVNTVQAERLYAKALEYAAPGSSETIADLYCGAGTIGLSMAKQAAKIVGVEIIPQAVENAKENALRNGITNAEFHCGDAGEVFGKLRRQGCKPDIIVVDPPRKGCSSETVDIISEAAPKKIVMISCNPATAARDAKLLSERGYSVDKVCGVDLFPRTGHVECVVLLSRQKS</sequence>
<dbReference type="OrthoDB" id="9804590at2"/>
<evidence type="ECO:0000256" key="4">
    <source>
        <dbReference type="PROSITE-ProRule" id="PRU01024"/>
    </source>
</evidence>
<comment type="similarity">
    <text evidence="4">Belongs to the class I-like SAM-binding methyltransferase superfamily. RNA M5U methyltransferase family.</text>
</comment>
<dbReference type="RefSeq" id="WP_037298652.1">
    <property type="nucleotide sequence ID" value="NZ_ATAX01000023.1"/>
</dbReference>
<gene>
    <name evidence="6" type="ORF">RF007C_08745</name>
</gene>
<evidence type="ECO:0000256" key="1">
    <source>
        <dbReference type="ARBA" id="ARBA00022603"/>
    </source>
</evidence>
<feature type="binding site" evidence="4">
    <location>
        <position position="282"/>
    </location>
    <ligand>
        <name>S-adenosyl-L-methionine</name>
        <dbReference type="ChEBI" id="CHEBI:59789"/>
    </ligand>
</feature>
<dbReference type="Pfam" id="PF05958">
    <property type="entry name" value="tRNA_U5-meth_tr"/>
    <property type="match status" value="1"/>
</dbReference>
<dbReference type="SUPFAM" id="SSF50249">
    <property type="entry name" value="Nucleic acid-binding proteins"/>
    <property type="match status" value="1"/>
</dbReference>
<keyword evidence="3 4" id="KW-0949">S-adenosyl-L-methionine</keyword>
<dbReference type="PATRIC" id="fig|1341157.4.peg.1432"/>
<protein>
    <recommendedName>
        <fullName evidence="5">TRAM domain-containing protein</fullName>
    </recommendedName>
</protein>
<dbReference type="EMBL" id="ATAX01000023">
    <property type="protein sequence ID" value="EWM53793.1"/>
    <property type="molecule type" value="Genomic_DNA"/>
</dbReference>
<dbReference type="AlphaFoldDB" id="W7UJ25"/>
<dbReference type="InterPro" id="IPR010280">
    <property type="entry name" value="U5_MeTrfase_fam"/>
</dbReference>
<feature type="active site" description="Nucleophile" evidence="4">
    <location>
        <position position="407"/>
    </location>
</feature>
<reference evidence="6 7" key="1">
    <citation type="journal article" date="2014" name="PLoS ONE">
        <title>Rumen cellulosomics: divergent fiber-degrading strategies revealed by comparative genome-wide analysis of six ruminococcal strains.</title>
        <authorList>
            <person name="Dassa B."/>
            <person name="Borovok I."/>
            <person name="Ruimy-Israeli V."/>
            <person name="Lamed R."/>
            <person name="Flint H.J."/>
            <person name="Duncan S.H."/>
            <person name="Henrissat B."/>
            <person name="Coutinho P."/>
            <person name="Morrison M."/>
            <person name="Mosoni P."/>
            <person name="Yeoman C.J."/>
            <person name="White B.A."/>
            <person name="Bayer E.A."/>
        </authorList>
    </citation>
    <scope>NUCLEOTIDE SEQUENCE [LARGE SCALE GENOMIC DNA]</scope>
    <source>
        <strain evidence="6 7">007c</strain>
    </source>
</reference>
<dbReference type="InterPro" id="IPR012340">
    <property type="entry name" value="NA-bd_OB-fold"/>
</dbReference>